<feature type="binding site" evidence="4">
    <location>
        <begin position="231"/>
        <end position="234"/>
    </location>
    <ligand>
        <name>substrate</name>
    </ligand>
</feature>
<feature type="active site" description="Charge relay system" evidence="3">
    <location>
        <position position="210"/>
    </location>
</feature>
<feature type="active site" description="Charge relay system" evidence="3">
    <location>
        <position position="135"/>
    </location>
</feature>
<evidence type="ECO:0000256" key="3">
    <source>
        <dbReference type="PIRSR" id="PIRSR001221-1"/>
    </source>
</evidence>
<evidence type="ECO:0000313" key="7">
    <source>
        <dbReference type="Proteomes" id="UP000557566"/>
    </source>
</evidence>
<feature type="binding site" evidence="4">
    <location>
        <position position="184"/>
    </location>
    <ligand>
        <name>substrate</name>
    </ligand>
</feature>
<accession>A0A8H4PZB6</accession>
<dbReference type="AlphaFoldDB" id="A0A8H4PZB6"/>
<reference evidence="6 7" key="1">
    <citation type="journal article" date="2020" name="Genome Biol. Evol.">
        <title>A new high-quality draft genome assembly of the Chinese cordyceps Ophiocordyceps sinensis.</title>
        <authorList>
            <person name="Shu R."/>
            <person name="Zhang J."/>
            <person name="Meng Q."/>
            <person name="Zhang H."/>
            <person name="Zhou G."/>
            <person name="Li M."/>
            <person name="Wu P."/>
            <person name="Zhao Y."/>
            <person name="Chen C."/>
            <person name="Qin Q."/>
        </authorList>
    </citation>
    <scope>NUCLEOTIDE SEQUENCE [LARGE SCALE GENOMIC DNA]</scope>
    <source>
        <strain evidence="6 7">IOZ07</strain>
    </source>
</reference>
<keyword evidence="7" id="KW-1185">Reference proteome</keyword>
<dbReference type="PANTHER" id="PTHR46072:SF4">
    <property type="entry name" value="AMIDASE C550.07-RELATED"/>
    <property type="match status" value="1"/>
</dbReference>
<keyword evidence="2" id="KW-0378">Hydrolase</keyword>
<dbReference type="Gene3D" id="3.90.1300.10">
    <property type="entry name" value="Amidase signature (AS) domain"/>
    <property type="match status" value="1"/>
</dbReference>
<dbReference type="EMBL" id="JAAVMX010000001">
    <property type="protein sequence ID" value="KAF4513211.1"/>
    <property type="molecule type" value="Genomic_DNA"/>
</dbReference>
<dbReference type="InterPro" id="IPR023631">
    <property type="entry name" value="Amidase_dom"/>
</dbReference>
<evidence type="ECO:0000256" key="2">
    <source>
        <dbReference type="ARBA" id="ARBA00022801"/>
    </source>
</evidence>
<dbReference type="GO" id="GO:0016787">
    <property type="term" value="F:hydrolase activity"/>
    <property type="evidence" value="ECO:0007669"/>
    <property type="project" value="UniProtKB-KW"/>
</dbReference>
<evidence type="ECO:0000256" key="1">
    <source>
        <dbReference type="ARBA" id="ARBA00009199"/>
    </source>
</evidence>
<evidence type="ECO:0000313" key="6">
    <source>
        <dbReference type="EMBL" id="KAF4513211.1"/>
    </source>
</evidence>
<feature type="active site" description="Acyl-ester intermediate" evidence="3">
    <location>
        <position position="234"/>
    </location>
</feature>
<evidence type="ECO:0000256" key="4">
    <source>
        <dbReference type="PIRSR" id="PIRSR001221-2"/>
    </source>
</evidence>
<dbReference type="InterPro" id="IPR036928">
    <property type="entry name" value="AS_sf"/>
</dbReference>
<dbReference type="Proteomes" id="UP000557566">
    <property type="component" value="Unassembled WGS sequence"/>
</dbReference>
<dbReference type="PIRSF" id="PIRSF001221">
    <property type="entry name" value="Amidase_fungi"/>
    <property type="match status" value="1"/>
</dbReference>
<protein>
    <recommendedName>
        <fullName evidence="5">Amidase domain-containing protein</fullName>
    </recommendedName>
</protein>
<comment type="caution">
    <text evidence="6">The sequence shown here is derived from an EMBL/GenBank/DDBJ whole genome shotgun (WGS) entry which is preliminary data.</text>
</comment>
<gene>
    <name evidence="6" type="ORF">G6O67_000510</name>
</gene>
<name>A0A8H4PZB6_9HYPO</name>
<feature type="domain" description="Amidase" evidence="5">
    <location>
        <begin position="80"/>
        <end position="527"/>
    </location>
</feature>
<organism evidence="6 7">
    <name type="scientific">Ophiocordyceps sinensis</name>
    <dbReference type="NCBI Taxonomy" id="72228"/>
    <lineage>
        <taxon>Eukaryota</taxon>
        <taxon>Fungi</taxon>
        <taxon>Dikarya</taxon>
        <taxon>Ascomycota</taxon>
        <taxon>Pezizomycotina</taxon>
        <taxon>Sordariomycetes</taxon>
        <taxon>Hypocreomycetidae</taxon>
        <taxon>Hypocreales</taxon>
        <taxon>Ophiocordycipitaceae</taxon>
        <taxon>Ophiocordyceps</taxon>
    </lineage>
</organism>
<dbReference type="Pfam" id="PF01425">
    <property type="entry name" value="Amidase"/>
    <property type="match status" value="1"/>
</dbReference>
<sequence>MADTKTWLVKAQIGRDALEQSIPRHLVFNLPGFPCEHQRNVLHFPEEHGVLTPEELEMTSQNVHGLLQNYRSGRWTVEAVTLAFLKRATIGQQLLNFAVEFLAESALETAKKLDEQYGQTGVLAGPLHGIPISVKEHVGIKGRLCNAGFVGNTEFVPEEDAHIVQLLKNAGAVIHVRTNQPQAIMHLDCNNNITGMTLNPHHRRLSPGGSSGGEGASAAFRCSVLGVGTDIGGSIRAPAALCGVYGFKPTALRNPGLGLSGIYAGQESVHGCVGPLGHSLDDLIRFQKAVLQQEPWETEPSLMPLGWRDVDLSPPSLTIGIMLDDGLVQPHPPITRALLTAEKKLEAAGIRTVRWKPYKHGEGWDIVKQLYLADGGFRIRSAMASTGEPVLPLTEQLLSFANPNGLTVLDNWKLNSRRDQYRREYHGLMRSTGVDMILCPAYVGVGALQGQPKYWAYTAVWNILDQPAAVFPSGLCVDGKIDAFDSHYKPRSIDDGREWKAYDAELFDGLPIALQLVGKHCRDEEVLQAAKLVEDALQKGAKDR</sequence>
<dbReference type="PANTHER" id="PTHR46072">
    <property type="entry name" value="AMIDASE-RELATED-RELATED"/>
    <property type="match status" value="1"/>
</dbReference>
<evidence type="ECO:0000259" key="5">
    <source>
        <dbReference type="Pfam" id="PF01425"/>
    </source>
</evidence>
<comment type="similarity">
    <text evidence="1">Belongs to the amidase family.</text>
</comment>
<feature type="binding site" evidence="4">
    <location>
        <position position="210"/>
    </location>
    <ligand>
        <name>substrate</name>
    </ligand>
</feature>
<proteinExistence type="inferred from homology"/>
<dbReference type="OrthoDB" id="6428749at2759"/>
<dbReference type="SUPFAM" id="SSF75304">
    <property type="entry name" value="Amidase signature (AS) enzymes"/>
    <property type="match status" value="1"/>
</dbReference>